<feature type="region of interest" description="Disordered" evidence="1">
    <location>
        <begin position="95"/>
        <end position="117"/>
    </location>
</feature>
<feature type="compositionally biased region" description="Acidic residues" evidence="1">
    <location>
        <begin position="103"/>
        <end position="117"/>
    </location>
</feature>
<reference evidence="3" key="1">
    <citation type="journal article" date="2008" name="Nat. Genet.">
        <title>The Pristionchus pacificus genome provides a unique perspective on nematode lifestyle and parasitism.</title>
        <authorList>
            <person name="Dieterich C."/>
            <person name="Clifton S.W."/>
            <person name="Schuster L.N."/>
            <person name="Chinwalla A."/>
            <person name="Delehaunty K."/>
            <person name="Dinkelacker I."/>
            <person name="Fulton L."/>
            <person name="Fulton R."/>
            <person name="Godfrey J."/>
            <person name="Minx P."/>
            <person name="Mitreva M."/>
            <person name="Roeseler W."/>
            <person name="Tian H."/>
            <person name="Witte H."/>
            <person name="Yang S.P."/>
            <person name="Wilson R.K."/>
            <person name="Sommer R.J."/>
        </authorList>
    </citation>
    <scope>NUCLEOTIDE SEQUENCE [LARGE SCALE GENOMIC DNA]</scope>
    <source>
        <strain evidence="3">PS312</strain>
    </source>
</reference>
<reference evidence="2" key="2">
    <citation type="submission" date="2022-06" db="UniProtKB">
        <authorList>
            <consortium name="EnsemblMetazoa"/>
        </authorList>
    </citation>
    <scope>IDENTIFICATION</scope>
    <source>
        <strain evidence="2">PS312</strain>
    </source>
</reference>
<gene>
    <name evidence="2" type="primary">WBGene00277463</name>
</gene>
<proteinExistence type="predicted"/>
<sequence length="290" mass="31252">VSVSVTRVDSASGAPFDRLLHPSATTRGAKAKKALDTTHLATRLAKLSGVPSLPLRISPKPTALLPLLHLHSAVEGGRVAVQGRSTQEILKELRKQKPVADPANDEYGEPGEDSYLDEEEADRLEGLKQYDLDGELTMDEEIRVLDEAEAAQLAAGRAARAAHRLDAVRPARTRSLPATPIHRSMLDESMVSSTASVRRALGQATLEERQQEDEEMIEHTRGAPALDDDDHLVLAPLGRPEEAGESMVMSADESLLEASMASAVPPTPRPALATVSRGDGGEEEMDHSRY</sequence>
<accession>A0A8R1US10</accession>
<dbReference type="AlphaFoldDB" id="A0A2A6CTZ9"/>
<keyword evidence="3" id="KW-1185">Reference proteome</keyword>
<evidence type="ECO:0000313" key="2">
    <source>
        <dbReference type="EnsemblMetazoa" id="PPA39094.1"/>
    </source>
</evidence>
<name>A0A2A6CTZ9_PRIPA</name>
<dbReference type="Proteomes" id="UP000005239">
    <property type="component" value="Unassembled WGS sequence"/>
</dbReference>
<organism evidence="2 3">
    <name type="scientific">Pristionchus pacificus</name>
    <name type="common">Parasitic nematode worm</name>
    <dbReference type="NCBI Taxonomy" id="54126"/>
    <lineage>
        <taxon>Eukaryota</taxon>
        <taxon>Metazoa</taxon>
        <taxon>Ecdysozoa</taxon>
        <taxon>Nematoda</taxon>
        <taxon>Chromadorea</taxon>
        <taxon>Rhabditida</taxon>
        <taxon>Rhabditina</taxon>
        <taxon>Diplogasteromorpha</taxon>
        <taxon>Diplogasteroidea</taxon>
        <taxon>Neodiplogasteridae</taxon>
        <taxon>Pristionchus</taxon>
    </lineage>
</organism>
<accession>A0A2A6CTZ9</accession>
<evidence type="ECO:0000313" key="3">
    <source>
        <dbReference type="Proteomes" id="UP000005239"/>
    </source>
</evidence>
<protein>
    <submittedName>
        <fullName evidence="2">Uncharacterized protein</fullName>
    </submittedName>
</protein>
<evidence type="ECO:0000256" key="1">
    <source>
        <dbReference type="SAM" id="MobiDB-lite"/>
    </source>
</evidence>
<feature type="region of interest" description="Disordered" evidence="1">
    <location>
        <begin position="208"/>
        <end position="290"/>
    </location>
</feature>
<feature type="compositionally biased region" description="Acidic residues" evidence="1">
    <location>
        <begin position="281"/>
        <end position="290"/>
    </location>
</feature>
<dbReference type="EnsemblMetazoa" id="PPA39094.1">
    <property type="protein sequence ID" value="PPA39094.1"/>
    <property type="gene ID" value="WBGene00277463"/>
</dbReference>